<reference evidence="3" key="1">
    <citation type="journal article" date="2023" name="Proc. Natl. Acad. Sci. U.S.A.">
        <title>Genomic and structural basis for evolution of tropane alkaloid biosynthesis.</title>
        <authorList>
            <person name="Wanga Y.-J."/>
            <person name="Taina T."/>
            <person name="Yua J.-Y."/>
            <person name="Lia J."/>
            <person name="Xua B."/>
            <person name="Chenc J."/>
            <person name="D'Auriad J.C."/>
            <person name="Huanga J.-P."/>
            <person name="Huanga S.-X."/>
        </authorList>
    </citation>
    <scope>NUCLEOTIDE SEQUENCE [LARGE SCALE GENOMIC DNA]</scope>
    <source>
        <strain evidence="3">cv. KIB-2019</strain>
    </source>
</reference>
<organism evidence="2 3">
    <name type="scientific">Anisodus acutangulus</name>
    <dbReference type="NCBI Taxonomy" id="402998"/>
    <lineage>
        <taxon>Eukaryota</taxon>
        <taxon>Viridiplantae</taxon>
        <taxon>Streptophyta</taxon>
        <taxon>Embryophyta</taxon>
        <taxon>Tracheophyta</taxon>
        <taxon>Spermatophyta</taxon>
        <taxon>Magnoliopsida</taxon>
        <taxon>eudicotyledons</taxon>
        <taxon>Gunneridae</taxon>
        <taxon>Pentapetalae</taxon>
        <taxon>asterids</taxon>
        <taxon>lamiids</taxon>
        <taxon>Solanales</taxon>
        <taxon>Solanaceae</taxon>
        <taxon>Solanoideae</taxon>
        <taxon>Hyoscyameae</taxon>
        <taxon>Anisodus</taxon>
    </lineage>
</organism>
<dbReference type="EMBL" id="JAJAGQ010000022">
    <property type="protein sequence ID" value="KAJ8530170.1"/>
    <property type="molecule type" value="Genomic_DNA"/>
</dbReference>
<dbReference type="AlphaFoldDB" id="A0A9Q1QVE1"/>
<comment type="caution">
    <text evidence="2">The sequence shown here is derived from an EMBL/GenBank/DDBJ whole genome shotgun (WGS) entry which is preliminary data.</text>
</comment>
<name>A0A9Q1QVE1_9SOLA</name>
<accession>A0A9Q1QVE1</accession>
<dbReference type="Proteomes" id="UP001152561">
    <property type="component" value="Unassembled WGS sequence"/>
</dbReference>
<feature type="compositionally biased region" description="Polar residues" evidence="1">
    <location>
        <begin position="39"/>
        <end position="92"/>
    </location>
</feature>
<keyword evidence="3" id="KW-1185">Reference proteome</keyword>
<protein>
    <submittedName>
        <fullName evidence="2">Uncharacterized protein</fullName>
    </submittedName>
</protein>
<evidence type="ECO:0000256" key="1">
    <source>
        <dbReference type="SAM" id="MobiDB-lite"/>
    </source>
</evidence>
<dbReference type="OrthoDB" id="1305449at2759"/>
<sequence>MERTEAQELPNDISLGFPIIVVDEDASATRGDQVAQEEPNVSTGATQSPFTTQDEPNVSTGAAQSSFNGTTQNVGTQQAKKQGNNSKASSSEVNEKGRCKKKKNHN</sequence>
<evidence type="ECO:0000313" key="2">
    <source>
        <dbReference type="EMBL" id="KAJ8530170.1"/>
    </source>
</evidence>
<feature type="region of interest" description="Disordered" evidence="1">
    <location>
        <begin position="28"/>
        <end position="106"/>
    </location>
</feature>
<proteinExistence type="predicted"/>
<evidence type="ECO:0000313" key="3">
    <source>
        <dbReference type="Proteomes" id="UP001152561"/>
    </source>
</evidence>
<gene>
    <name evidence="2" type="ORF">K7X08_037005</name>
</gene>